<dbReference type="EMBL" id="VSSQ01087892">
    <property type="protein sequence ID" value="MPN34716.1"/>
    <property type="molecule type" value="Genomic_DNA"/>
</dbReference>
<name>A0A645H886_9ZZZZ</name>
<sequence>MSRRHRFDRQCGLEEPGVGRIDLQLPEWSTGGGMRRQEHLHHVADPDPFIFTMKRLHVDVFAFHCEIKSVFIPERGGAGPLAELLLDITPAAGNGAVKIPFRLVPGKRRTASVQRDPFGASPRRIIRFPVDDGRLFRITGGHRSRCFRLRRNASGDGGREDEKRGKFFH</sequence>
<protein>
    <submittedName>
        <fullName evidence="1">Uncharacterized protein</fullName>
    </submittedName>
</protein>
<dbReference type="AlphaFoldDB" id="A0A645H886"/>
<reference evidence="1" key="1">
    <citation type="submission" date="2019-08" db="EMBL/GenBank/DDBJ databases">
        <authorList>
            <person name="Kucharzyk K."/>
            <person name="Murdoch R.W."/>
            <person name="Higgins S."/>
            <person name="Loffler F."/>
        </authorList>
    </citation>
    <scope>NUCLEOTIDE SEQUENCE</scope>
</reference>
<comment type="caution">
    <text evidence="1">The sequence shown here is derived from an EMBL/GenBank/DDBJ whole genome shotgun (WGS) entry which is preliminary data.</text>
</comment>
<accession>A0A645H886</accession>
<proteinExistence type="predicted"/>
<evidence type="ECO:0000313" key="1">
    <source>
        <dbReference type="EMBL" id="MPN34716.1"/>
    </source>
</evidence>
<gene>
    <name evidence="1" type="ORF">SDC9_182210</name>
</gene>
<organism evidence="1">
    <name type="scientific">bioreactor metagenome</name>
    <dbReference type="NCBI Taxonomy" id="1076179"/>
    <lineage>
        <taxon>unclassified sequences</taxon>
        <taxon>metagenomes</taxon>
        <taxon>ecological metagenomes</taxon>
    </lineage>
</organism>